<evidence type="ECO:0000256" key="3">
    <source>
        <dbReference type="ARBA" id="ARBA00022833"/>
    </source>
</evidence>
<organism evidence="7 8">
    <name type="scientific">Panicum virgatum</name>
    <name type="common">Blackwell switchgrass</name>
    <dbReference type="NCBI Taxonomy" id="38727"/>
    <lineage>
        <taxon>Eukaryota</taxon>
        <taxon>Viridiplantae</taxon>
        <taxon>Streptophyta</taxon>
        <taxon>Embryophyta</taxon>
        <taxon>Tracheophyta</taxon>
        <taxon>Spermatophyta</taxon>
        <taxon>Magnoliopsida</taxon>
        <taxon>Liliopsida</taxon>
        <taxon>Poales</taxon>
        <taxon>Poaceae</taxon>
        <taxon>PACMAD clade</taxon>
        <taxon>Panicoideae</taxon>
        <taxon>Panicodae</taxon>
        <taxon>Paniceae</taxon>
        <taxon>Panicinae</taxon>
        <taxon>Panicum</taxon>
        <taxon>Panicum sect. Hiantes</taxon>
    </lineage>
</organism>
<dbReference type="Gene3D" id="3.30.40.10">
    <property type="entry name" value="Zinc/RING finger domain, C3HC4 (zinc finger)"/>
    <property type="match status" value="1"/>
</dbReference>
<dbReference type="EMBL" id="CM029045">
    <property type="protein sequence ID" value="KAG2595969.1"/>
    <property type="molecule type" value="Genomic_DNA"/>
</dbReference>
<evidence type="ECO:0000259" key="6">
    <source>
        <dbReference type="PROSITE" id="PS51081"/>
    </source>
</evidence>
<protein>
    <recommendedName>
        <fullName evidence="6">SIAH-type domain-containing protein</fullName>
    </recommendedName>
</protein>
<dbReference type="InterPro" id="IPR013010">
    <property type="entry name" value="Znf_SIAH"/>
</dbReference>
<evidence type="ECO:0000256" key="1">
    <source>
        <dbReference type="ARBA" id="ARBA00022723"/>
    </source>
</evidence>
<evidence type="ECO:0000256" key="4">
    <source>
        <dbReference type="ARBA" id="ARBA00024004"/>
    </source>
</evidence>
<keyword evidence="2 5" id="KW-0863">Zinc-finger</keyword>
<dbReference type="InterPro" id="IPR013083">
    <property type="entry name" value="Znf_RING/FYVE/PHD"/>
</dbReference>
<accession>A0A8T0SI51</accession>
<keyword evidence="1" id="KW-0479">Metal-binding</keyword>
<dbReference type="InterPro" id="IPR044286">
    <property type="entry name" value="SINL_plant"/>
</dbReference>
<proteinExistence type="predicted"/>
<reference evidence="7" key="1">
    <citation type="submission" date="2020-05" db="EMBL/GenBank/DDBJ databases">
        <title>WGS assembly of Panicum virgatum.</title>
        <authorList>
            <person name="Lovell J.T."/>
            <person name="Jenkins J."/>
            <person name="Shu S."/>
            <person name="Juenger T.E."/>
            <person name="Schmutz J."/>
        </authorList>
    </citation>
    <scope>NUCLEOTIDE SEQUENCE</scope>
    <source>
        <strain evidence="7">AP13</strain>
    </source>
</reference>
<keyword evidence="8" id="KW-1185">Reference proteome</keyword>
<dbReference type="PROSITE" id="PS51081">
    <property type="entry name" value="ZF_SIAH"/>
    <property type="match status" value="1"/>
</dbReference>
<evidence type="ECO:0000313" key="8">
    <source>
        <dbReference type="Proteomes" id="UP000823388"/>
    </source>
</evidence>
<dbReference type="PANTHER" id="PTHR46632">
    <property type="entry name" value="E3 UBIQUITIN-PROTEIN LIGASE SINA-LIKE 4"/>
    <property type="match status" value="1"/>
</dbReference>
<evidence type="ECO:0000256" key="5">
    <source>
        <dbReference type="PROSITE-ProRule" id="PRU00455"/>
    </source>
</evidence>
<comment type="caution">
    <text evidence="7">The sequence shown here is derived from an EMBL/GenBank/DDBJ whole genome shotgun (WGS) entry which is preliminary data.</text>
</comment>
<dbReference type="AlphaFoldDB" id="A0A8T0SI51"/>
<evidence type="ECO:0000256" key="2">
    <source>
        <dbReference type="ARBA" id="ARBA00022771"/>
    </source>
</evidence>
<dbReference type="SUPFAM" id="SSF49599">
    <property type="entry name" value="TRAF domain-like"/>
    <property type="match status" value="1"/>
</dbReference>
<dbReference type="PANTHER" id="PTHR46632:SF16">
    <property type="entry name" value="E3 UBIQUITIN-PROTEIN LIGASE SINA-LIKE 10"/>
    <property type="match status" value="1"/>
</dbReference>
<keyword evidence="3" id="KW-0862">Zinc</keyword>
<gene>
    <name evidence="7" type="ORF">PVAP13_5KG121487</name>
</gene>
<dbReference type="GO" id="GO:0008270">
    <property type="term" value="F:zinc ion binding"/>
    <property type="evidence" value="ECO:0007669"/>
    <property type="project" value="UniProtKB-KW"/>
</dbReference>
<name>A0A8T0SI51_PANVG</name>
<evidence type="ECO:0000313" key="7">
    <source>
        <dbReference type="EMBL" id="KAG2595969.1"/>
    </source>
</evidence>
<sequence>MDKVLGSMQVPCSNARYGCTVKTSYHQKQEHEATCPHDEPCFCPVSCCGFSGGPAAATHLRHFLTDHGWPSTEFSYGASFDVAVRDEDEMRVLIGDDGHLFLLTVALKPSSCVVDFSVVCVRPRDVEPKFRCIMAFGSWKNSNYYARSEFQVTSTAFFGGMPPECVMFSVPKLCLDKDSSIHVTMHNTLA</sequence>
<dbReference type="Proteomes" id="UP000823388">
    <property type="component" value="Chromosome 5K"/>
</dbReference>
<feature type="domain" description="SIAH-type" evidence="6">
    <location>
        <begin position="7"/>
        <end position="68"/>
    </location>
</feature>
<comment type="function">
    <text evidence="4">E3 ubiquitin-protein ligase that mediates ubiquitination and subsequent proteasomal degradation of target proteins. E3 ubiquitin ligases accept ubiquitin from an E2 ubiquitin-conjugating enzyme in the form of a thioester and then directly transfers the ubiquitin to targeted substrates. It probably triggers the ubiquitin-mediated degradation of different substrates.</text>
</comment>